<dbReference type="Proteomes" id="UP000663881">
    <property type="component" value="Unassembled WGS sequence"/>
</dbReference>
<comment type="caution">
    <text evidence="1">The sequence shown here is derived from an EMBL/GenBank/DDBJ whole genome shotgun (WGS) entry which is preliminary data.</text>
</comment>
<reference evidence="1" key="1">
    <citation type="submission" date="2021-02" db="EMBL/GenBank/DDBJ databases">
        <authorList>
            <person name="Nowell W R."/>
        </authorList>
    </citation>
    <scope>NUCLEOTIDE SEQUENCE</scope>
</reference>
<sequence>KPGRNTIRQHLNFTNSYPNNYYGSIGHVQTNYITEIYDRVAKRFVPATSCY</sequence>
<dbReference type="EMBL" id="CAJOAY010014272">
    <property type="protein sequence ID" value="CAF4276297.1"/>
    <property type="molecule type" value="Genomic_DNA"/>
</dbReference>
<accession>A0A820GFW8</accession>
<organism evidence="1 2">
    <name type="scientific">Adineta steineri</name>
    <dbReference type="NCBI Taxonomy" id="433720"/>
    <lineage>
        <taxon>Eukaryota</taxon>
        <taxon>Metazoa</taxon>
        <taxon>Spiralia</taxon>
        <taxon>Gnathifera</taxon>
        <taxon>Rotifera</taxon>
        <taxon>Eurotatoria</taxon>
        <taxon>Bdelloidea</taxon>
        <taxon>Adinetida</taxon>
        <taxon>Adinetidae</taxon>
        <taxon>Adineta</taxon>
    </lineage>
</organism>
<evidence type="ECO:0000313" key="1">
    <source>
        <dbReference type="EMBL" id="CAF4276297.1"/>
    </source>
</evidence>
<gene>
    <name evidence="1" type="ORF">OKA104_LOCUS44937</name>
</gene>
<dbReference type="AlphaFoldDB" id="A0A820GFW8"/>
<evidence type="ECO:0000313" key="2">
    <source>
        <dbReference type="Proteomes" id="UP000663881"/>
    </source>
</evidence>
<name>A0A820GFW8_9BILA</name>
<protein>
    <submittedName>
        <fullName evidence="1">Uncharacterized protein</fullName>
    </submittedName>
</protein>
<proteinExistence type="predicted"/>
<feature type="non-terminal residue" evidence="1">
    <location>
        <position position="1"/>
    </location>
</feature>